<feature type="region of interest" description="Disordered" evidence="1">
    <location>
        <begin position="80"/>
        <end position="100"/>
    </location>
</feature>
<keyword evidence="2" id="KW-0472">Membrane</keyword>
<feature type="transmembrane region" description="Helical" evidence="2">
    <location>
        <begin position="57"/>
        <end position="77"/>
    </location>
</feature>
<name>A0A8S9K8K5_BRACR</name>
<comment type="caution">
    <text evidence="3">The sequence shown here is derived from an EMBL/GenBank/DDBJ whole genome shotgun (WGS) entry which is preliminary data.</text>
</comment>
<sequence>MIVVAREVWSEKDIGIFVVGELGGSRGGDTREKGLDKVRLIAVLGEMLGSGKASEKLLMMYVPFMGIGILATLRGLVSRSTKSAGSVDKRSAVKPRRKLA</sequence>
<keyword evidence="2" id="KW-0812">Transmembrane</keyword>
<evidence type="ECO:0000256" key="2">
    <source>
        <dbReference type="SAM" id="Phobius"/>
    </source>
</evidence>
<reference evidence="3" key="1">
    <citation type="submission" date="2019-12" db="EMBL/GenBank/DDBJ databases">
        <title>Genome sequencing and annotation of Brassica cretica.</title>
        <authorList>
            <person name="Studholme D.J."/>
            <person name="Sarris P.F."/>
        </authorList>
    </citation>
    <scope>NUCLEOTIDE SEQUENCE</scope>
    <source>
        <strain evidence="3">PFS-102/07</strain>
        <tissue evidence="3">Leaf</tissue>
    </source>
</reference>
<proteinExistence type="predicted"/>
<dbReference type="EMBL" id="QGKY02000190">
    <property type="protein sequence ID" value="KAF2590964.1"/>
    <property type="molecule type" value="Genomic_DNA"/>
</dbReference>
<keyword evidence="2" id="KW-1133">Transmembrane helix</keyword>
<evidence type="ECO:0000256" key="1">
    <source>
        <dbReference type="SAM" id="MobiDB-lite"/>
    </source>
</evidence>
<gene>
    <name evidence="3" type="ORF">F2Q70_00038000</name>
</gene>
<organism evidence="3">
    <name type="scientific">Brassica cretica</name>
    <name type="common">Mustard</name>
    <dbReference type="NCBI Taxonomy" id="69181"/>
    <lineage>
        <taxon>Eukaryota</taxon>
        <taxon>Viridiplantae</taxon>
        <taxon>Streptophyta</taxon>
        <taxon>Embryophyta</taxon>
        <taxon>Tracheophyta</taxon>
        <taxon>Spermatophyta</taxon>
        <taxon>Magnoliopsida</taxon>
        <taxon>eudicotyledons</taxon>
        <taxon>Gunneridae</taxon>
        <taxon>Pentapetalae</taxon>
        <taxon>rosids</taxon>
        <taxon>malvids</taxon>
        <taxon>Brassicales</taxon>
        <taxon>Brassicaceae</taxon>
        <taxon>Brassiceae</taxon>
        <taxon>Brassica</taxon>
    </lineage>
</organism>
<accession>A0A8S9K8K5</accession>
<evidence type="ECO:0000313" key="3">
    <source>
        <dbReference type="EMBL" id="KAF2590964.1"/>
    </source>
</evidence>
<dbReference type="AlphaFoldDB" id="A0A8S9K8K5"/>
<protein>
    <submittedName>
        <fullName evidence="3">Uncharacterized protein</fullName>
    </submittedName>
</protein>